<dbReference type="PROSITE" id="PS50994">
    <property type="entry name" value="INTEGRASE"/>
    <property type="match status" value="1"/>
</dbReference>
<dbReference type="GO" id="GO:0015074">
    <property type="term" value="P:DNA integration"/>
    <property type="evidence" value="ECO:0007669"/>
    <property type="project" value="InterPro"/>
</dbReference>
<sequence length="770" mass="87392">MVQEIHGSVLPQNSGSLPQNTGIMDPPNGDGSRSTEEEQRAKESEDQRVQEPNPAAVAAPTVSVDDLKAIFAITTKDLADSIIETNRRLDDLARGIQQQSNSEVTPSRPIIPRTLAPSFDFTDAQSNRFTRMPQSSHQPDIRNEQQLHPQAPRNFVPGSSALDQGGHLEDIYARLREIGSQVHQAVSLAPEIDRMIAETQKTPFTVGSLARKSLKLNLRSYILMHKDDCKKTAFITDRGTYCYRVMPFGLKNAGPTYQRLVNKMFAEQLGVTMEVYIDDMLFEVAGRYRPLRNAIGNMVEAFEQLLRPLMLVFPAWDTLFQRHLGLCWCRRSVFRCRDRSLPIPHSPQNLTPKRKAKWAIELSEYDIEYRSKPSLKSQVVADFMTELSPDVIDEVPEENWILYADGSSSSQGSGLGILLQSPTREVLEQSLRLQFKASNNKTEYEALIAGLRLAKGIGAKRIKTFSDSQLVVSQFSDEFEAKNERMRAYLTLVQDLTKQFDNFELRKIPQSDNISADALDALASNTDPNLRCTIPVENIATPSIDLPPPICVITEPPEAMEINDDPNIEVDPEPTDWRDPIKLYIADGEVPADRWEARRLKTKAANYILHDGELGRALALKIKKDVRYWPTMMADCEAYAAKCEPCQRHGPMKNVSPELLSTVTAPYPFMRWAMDIVGPMPPSRSEKFLLVLTDYFTNEAEAYYEVKSPQVVAFIWKNIICRHDLPYEIVTDNGPQFVSLITRRFLSKWNIHLKEIQNPWNAVHLKKYYY</sequence>
<dbReference type="PANTHER" id="PTHR48475:SF2">
    <property type="entry name" value="RIBONUCLEASE H"/>
    <property type="match status" value="1"/>
</dbReference>
<feature type="domain" description="Integrase catalytic" evidence="3">
    <location>
        <begin position="664"/>
        <end position="770"/>
    </location>
</feature>
<dbReference type="Pfam" id="PF13456">
    <property type="entry name" value="RVT_3"/>
    <property type="match status" value="1"/>
</dbReference>
<dbReference type="InterPro" id="IPR001584">
    <property type="entry name" value="Integrase_cat-core"/>
</dbReference>
<accession>A0A8T2CLW9</accession>
<dbReference type="CDD" id="cd09279">
    <property type="entry name" value="RNase_HI_like"/>
    <property type="match status" value="1"/>
</dbReference>
<keyword evidence="5" id="KW-1185">Reference proteome</keyword>
<dbReference type="InterPro" id="IPR000477">
    <property type="entry name" value="RT_dom"/>
</dbReference>
<dbReference type="AlphaFoldDB" id="A0A8T2CLW9"/>
<dbReference type="PANTHER" id="PTHR48475">
    <property type="entry name" value="RIBONUCLEASE H"/>
    <property type="match status" value="1"/>
</dbReference>
<gene>
    <name evidence="4" type="ORF">ISN44_As06g035210</name>
</gene>
<evidence type="ECO:0000259" key="3">
    <source>
        <dbReference type="PROSITE" id="PS50994"/>
    </source>
</evidence>
<dbReference type="Pfam" id="PF00078">
    <property type="entry name" value="RVT_1"/>
    <property type="match status" value="1"/>
</dbReference>
<name>A0A8T2CLW9_ARASU</name>
<protein>
    <submittedName>
        <fullName evidence="4">Ribonuclease H-like superfamily</fullName>
    </submittedName>
</protein>
<dbReference type="GO" id="GO:0004523">
    <property type="term" value="F:RNA-DNA hybrid ribonuclease activity"/>
    <property type="evidence" value="ECO:0007669"/>
    <property type="project" value="InterPro"/>
</dbReference>
<evidence type="ECO:0000256" key="1">
    <source>
        <dbReference type="SAM" id="MobiDB-lite"/>
    </source>
</evidence>
<dbReference type="GO" id="GO:0003676">
    <property type="term" value="F:nucleic acid binding"/>
    <property type="evidence" value="ECO:0007669"/>
    <property type="project" value="InterPro"/>
</dbReference>
<dbReference type="InterPro" id="IPR002156">
    <property type="entry name" value="RNaseH_domain"/>
</dbReference>
<feature type="compositionally biased region" description="Polar residues" evidence="1">
    <location>
        <begin position="10"/>
        <end position="22"/>
    </location>
</feature>
<organism evidence="4 5">
    <name type="scientific">Arabidopsis suecica</name>
    <name type="common">Swedish thale-cress</name>
    <name type="synonym">Cardaminopsis suecica</name>
    <dbReference type="NCBI Taxonomy" id="45249"/>
    <lineage>
        <taxon>Eukaryota</taxon>
        <taxon>Viridiplantae</taxon>
        <taxon>Streptophyta</taxon>
        <taxon>Embryophyta</taxon>
        <taxon>Tracheophyta</taxon>
        <taxon>Spermatophyta</taxon>
        <taxon>Magnoliopsida</taxon>
        <taxon>eudicotyledons</taxon>
        <taxon>Gunneridae</taxon>
        <taxon>Pentapetalae</taxon>
        <taxon>rosids</taxon>
        <taxon>malvids</taxon>
        <taxon>Brassicales</taxon>
        <taxon>Brassicaceae</taxon>
        <taxon>Camelineae</taxon>
        <taxon>Arabidopsis</taxon>
    </lineage>
</organism>
<comment type="caution">
    <text evidence="4">The sequence shown here is derived from an EMBL/GenBank/DDBJ whole genome shotgun (WGS) entry which is preliminary data.</text>
</comment>
<evidence type="ECO:0000259" key="2">
    <source>
        <dbReference type="PROSITE" id="PS50879"/>
    </source>
</evidence>
<dbReference type="EMBL" id="JAEFBJ010000006">
    <property type="protein sequence ID" value="KAG7599336.1"/>
    <property type="molecule type" value="Genomic_DNA"/>
</dbReference>
<proteinExistence type="predicted"/>
<evidence type="ECO:0000313" key="5">
    <source>
        <dbReference type="Proteomes" id="UP000694251"/>
    </source>
</evidence>
<feature type="domain" description="RNase H type-1" evidence="2">
    <location>
        <begin position="396"/>
        <end position="528"/>
    </location>
</feature>
<dbReference type="Pfam" id="PF00665">
    <property type="entry name" value="rve"/>
    <property type="match status" value="1"/>
</dbReference>
<feature type="region of interest" description="Disordered" evidence="1">
    <location>
        <begin position="1"/>
        <end position="60"/>
    </location>
</feature>
<dbReference type="Proteomes" id="UP000694251">
    <property type="component" value="Chromosome 6"/>
</dbReference>
<dbReference type="OrthoDB" id="1111289at2759"/>
<reference evidence="4 5" key="1">
    <citation type="submission" date="2020-12" db="EMBL/GenBank/DDBJ databases">
        <title>Concerted genomic and epigenomic changes stabilize Arabidopsis allopolyploids.</title>
        <authorList>
            <person name="Chen Z."/>
        </authorList>
    </citation>
    <scope>NUCLEOTIDE SEQUENCE [LARGE SCALE GENOMIC DNA]</scope>
    <source>
        <strain evidence="4">As9502</strain>
        <tissue evidence="4">Leaf</tissue>
    </source>
</reference>
<dbReference type="PROSITE" id="PS50879">
    <property type="entry name" value="RNASE_H_1"/>
    <property type="match status" value="1"/>
</dbReference>
<dbReference type="CDD" id="cd01647">
    <property type="entry name" value="RT_LTR"/>
    <property type="match status" value="1"/>
</dbReference>
<feature type="compositionally biased region" description="Basic and acidic residues" evidence="1">
    <location>
        <begin position="33"/>
        <end position="49"/>
    </location>
</feature>
<evidence type="ECO:0000313" key="4">
    <source>
        <dbReference type="EMBL" id="KAG7599336.1"/>
    </source>
</evidence>